<evidence type="ECO:0000313" key="3">
    <source>
        <dbReference type="Proteomes" id="UP000748756"/>
    </source>
</evidence>
<dbReference type="EMBL" id="JAAAUQ010000583">
    <property type="protein sequence ID" value="KAF9149030.1"/>
    <property type="molecule type" value="Genomic_DNA"/>
</dbReference>
<reference evidence="2" key="1">
    <citation type="journal article" date="2020" name="Fungal Divers.">
        <title>Resolving the Mortierellaceae phylogeny through synthesis of multi-gene phylogenetics and phylogenomics.</title>
        <authorList>
            <person name="Vandepol N."/>
            <person name="Liber J."/>
            <person name="Desiro A."/>
            <person name="Na H."/>
            <person name="Kennedy M."/>
            <person name="Barry K."/>
            <person name="Grigoriev I.V."/>
            <person name="Miller A.N."/>
            <person name="O'Donnell K."/>
            <person name="Stajich J.E."/>
            <person name="Bonito G."/>
        </authorList>
    </citation>
    <scope>NUCLEOTIDE SEQUENCE</scope>
    <source>
        <strain evidence="2">NRRL 6426</strain>
    </source>
</reference>
<feature type="compositionally biased region" description="Polar residues" evidence="1">
    <location>
        <begin position="1"/>
        <end position="21"/>
    </location>
</feature>
<dbReference type="Proteomes" id="UP000748756">
    <property type="component" value="Unassembled WGS sequence"/>
</dbReference>
<dbReference type="AlphaFoldDB" id="A0A9P5VA02"/>
<name>A0A9P5VA02_9FUNG</name>
<proteinExistence type="predicted"/>
<protein>
    <submittedName>
        <fullName evidence="2">Uncharacterized protein</fullName>
    </submittedName>
</protein>
<comment type="caution">
    <text evidence="2">The sequence shown here is derived from an EMBL/GenBank/DDBJ whole genome shotgun (WGS) entry which is preliminary data.</text>
</comment>
<keyword evidence="3" id="KW-1185">Reference proteome</keyword>
<feature type="region of interest" description="Disordered" evidence="1">
    <location>
        <begin position="1"/>
        <end position="22"/>
    </location>
</feature>
<gene>
    <name evidence="2" type="ORF">BG015_009203</name>
</gene>
<dbReference type="OrthoDB" id="2416680at2759"/>
<feature type="region of interest" description="Disordered" evidence="1">
    <location>
        <begin position="93"/>
        <end position="112"/>
    </location>
</feature>
<evidence type="ECO:0000313" key="2">
    <source>
        <dbReference type="EMBL" id="KAF9149030.1"/>
    </source>
</evidence>
<organism evidence="2 3">
    <name type="scientific">Linnemannia schmuckeri</name>
    <dbReference type="NCBI Taxonomy" id="64567"/>
    <lineage>
        <taxon>Eukaryota</taxon>
        <taxon>Fungi</taxon>
        <taxon>Fungi incertae sedis</taxon>
        <taxon>Mucoromycota</taxon>
        <taxon>Mortierellomycotina</taxon>
        <taxon>Mortierellomycetes</taxon>
        <taxon>Mortierellales</taxon>
        <taxon>Mortierellaceae</taxon>
        <taxon>Linnemannia</taxon>
    </lineage>
</organism>
<accession>A0A9P5VA02</accession>
<sequence length="112" mass="12466">MTSTFKGPAKQQQRQQLSPLSETLDRAHEALSTILTATPFSTTDEALEQTSANLDSTARYLTDSSDSLVRSQTQLATLVSRIQYVREFLPEDGHLQHCSGDEDEEEGVNKKH</sequence>
<evidence type="ECO:0000256" key="1">
    <source>
        <dbReference type="SAM" id="MobiDB-lite"/>
    </source>
</evidence>